<feature type="domain" description="FecR protein" evidence="1">
    <location>
        <begin position="122"/>
        <end position="212"/>
    </location>
</feature>
<dbReference type="Pfam" id="PF04773">
    <property type="entry name" value="FecR"/>
    <property type="match status" value="1"/>
</dbReference>
<dbReference type="PIRSF" id="PIRSF018266">
    <property type="entry name" value="FecR"/>
    <property type="match status" value="1"/>
</dbReference>
<gene>
    <name evidence="3" type="ORF">SAMN05216198_1395</name>
</gene>
<evidence type="ECO:0000259" key="2">
    <source>
        <dbReference type="Pfam" id="PF16220"/>
    </source>
</evidence>
<dbReference type="AlphaFoldDB" id="A0A1H1Q6H1"/>
<dbReference type="InterPro" id="IPR006860">
    <property type="entry name" value="FecR"/>
</dbReference>
<name>A0A1H1Q6H1_9GAMM</name>
<sequence>MPPSTDNHKSEPNAADPELIQEQARCWLVRITSGNMSPDEAESFKSWCAQSQLHARTFAETSRAWRLLDAAAKLNTDTPVALPPRQLSRRHFLAAAAGLTGVAMVAHFGMRTGISLGTDNSIQTARGEQKRLNISSDIAITLNTLTHIEMFDDNTSTHQHRLRLVSGEMDVQCSSYTKGINIVAAGGEIKSSDAHINIKHINDSVQVTCLQGLTEVSFQGQNARIGPGEQIRYSPSSFSSPTSVDASSVSAWLNRVLVFDDIPLGTVIEEVNRYRSGKILLLNSKVAERRVQARFELDRLDEVITLLTDVYGIKSLSLPGGVVVLT</sequence>
<reference evidence="4" key="1">
    <citation type="submission" date="2016-10" db="EMBL/GenBank/DDBJ databases">
        <authorList>
            <person name="Varghese N."/>
            <person name="Submissions S."/>
        </authorList>
    </citation>
    <scope>NUCLEOTIDE SEQUENCE [LARGE SCALE GENOMIC DNA]</scope>
    <source>
        <strain evidence="4">2SM5</strain>
    </source>
</reference>
<evidence type="ECO:0000313" key="4">
    <source>
        <dbReference type="Proteomes" id="UP000243426"/>
    </source>
</evidence>
<dbReference type="OrthoDB" id="8641865at2"/>
<dbReference type="STRING" id="797277.SAMN05216198_1395"/>
<dbReference type="Pfam" id="PF16220">
    <property type="entry name" value="DUF4880"/>
    <property type="match status" value="1"/>
</dbReference>
<evidence type="ECO:0000313" key="3">
    <source>
        <dbReference type="EMBL" id="SDS18990.1"/>
    </source>
</evidence>
<organism evidence="3 4">
    <name type="scientific">Halopseudomonas litoralis</name>
    <dbReference type="NCBI Taxonomy" id="797277"/>
    <lineage>
        <taxon>Bacteria</taxon>
        <taxon>Pseudomonadati</taxon>
        <taxon>Pseudomonadota</taxon>
        <taxon>Gammaproteobacteria</taxon>
        <taxon>Pseudomonadales</taxon>
        <taxon>Pseudomonadaceae</taxon>
        <taxon>Halopseudomonas</taxon>
    </lineage>
</organism>
<dbReference type="InterPro" id="IPR032623">
    <property type="entry name" value="FecR_N"/>
</dbReference>
<dbReference type="RefSeq" id="WP_090272646.1">
    <property type="nucleotide sequence ID" value="NZ_LT629748.1"/>
</dbReference>
<dbReference type="EMBL" id="LT629748">
    <property type="protein sequence ID" value="SDS18990.1"/>
    <property type="molecule type" value="Genomic_DNA"/>
</dbReference>
<accession>A0A1H1Q6H1</accession>
<dbReference type="PANTHER" id="PTHR30273:SF2">
    <property type="entry name" value="PROTEIN FECR"/>
    <property type="match status" value="1"/>
</dbReference>
<keyword evidence="4" id="KW-1185">Reference proteome</keyword>
<dbReference type="GO" id="GO:0016989">
    <property type="term" value="F:sigma factor antagonist activity"/>
    <property type="evidence" value="ECO:0007669"/>
    <property type="project" value="TreeGrafter"/>
</dbReference>
<dbReference type="Proteomes" id="UP000243426">
    <property type="component" value="Chromosome I"/>
</dbReference>
<dbReference type="InterPro" id="IPR012373">
    <property type="entry name" value="Ferrdict_sens_TM"/>
</dbReference>
<dbReference type="Gene3D" id="3.55.50.30">
    <property type="match status" value="1"/>
</dbReference>
<evidence type="ECO:0000259" key="1">
    <source>
        <dbReference type="Pfam" id="PF04773"/>
    </source>
</evidence>
<dbReference type="PANTHER" id="PTHR30273">
    <property type="entry name" value="PERIPLASMIC SIGNAL SENSOR AND SIGMA FACTOR ACTIVATOR FECR-RELATED"/>
    <property type="match status" value="1"/>
</dbReference>
<feature type="domain" description="FecR N-terminal" evidence="2">
    <location>
        <begin position="22"/>
        <end position="63"/>
    </location>
</feature>
<proteinExistence type="predicted"/>
<dbReference type="Gene3D" id="2.60.120.1440">
    <property type="match status" value="1"/>
</dbReference>
<protein>
    <submittedName>
        <fullName evidence="3">FecR family protein</fullName>
    </submittedName>
</protein>